<feature type="transmembrane region" description="Helical" evidence="12">
    <location>
        <begin position="1032"/>
        <end position="1051"/>
    </location>
</feature>
<keyword evidence="4" id="KW-1003">Cell membrane</keyword>
<feature type="transmembrane region" description="Helical" evidence="12">
    <location>
        <begin position="530"/>
        <end position="554"/>
    </location>
</feature>
<dbReference type="GO" id="GO:0005886">
    <property type="term" value="C:plasma membrane"/>
    <property type="evidence" value="ECO:0007669"/>
    <property type="project" value="UniProtKB-SubCell"/>
</dbReference>
<organism evidence="15 16">
    <name type="scientific">Colletotrichum costaricense</name>
    <dbReference type="NCBI Taxonomy" id="1209916"/>
    <lineage>
        <taxon>Eukaryota</taxon>
        <taxon>Fungi</taxon>
        <taxon>Dikarya</taxon>
        <taxon>Ascomycota</taxon>
        <taxon>Pezizomycotina</taxon>
        <taxon>Sordariomycetes</taxon>
        <taxon>Hypocreomycetidae</taxon>
        <taxon>Glomerellales</taxon>
        <taxon>Glomerellaceae</taxon>
        <taxon>Colletotrichum</taxon>
        <taxon>Colletotrichum acutatum species complex</taxon>
    </lineage>
</organism>
<feature type="transmembrane region" description="Helical" evidence="12">
    <location>
        <begin position="1116"/>
        <end position="1136"/>
    </location>
</feature>
<dbReference type="FunFam" id="3.40.50.300:FF:002145">
    <property type="entry name" value="ABC transporter (MsbA subfamily)"/>
    <property type="match status" value="1"/>
</dbReference>
<dbReference type="Gene3D" id="1.20.1560.10">
    <property type="entry name" value="ABC transporter type 1, transmembrane domain"/>
    <property type="match status" value="2"/>
</dbReference>
<evidence type="ECO:0000256" key="6">
    <source>
        <dbReference type="ARBA" id="ARBA00022741"/>
    </source>
</evidence>
<dbReference type="InterPro" id="IPR044746">
    <property type="entry name" value="ABCC_6TM_D1"/>
</dbReference>
<evidence type="ECO:0000256" key="11">
    <source>
        <dbReference type="SAM" id="MobiDB-lite"/>
    </source>
</evidence>
<dbReference type="GO" id="GO:0005524">
    <property type="term" value="F:ATP binding"/>
    <property type="evidence" value="ECO:0007669"/>
    <property type="project" value="UniProtKB-KW"/>
</dbReference>
<keyword evidence="9 12" id="KW-0472">Membrane</keyword>
<dbReference type="GeneID" id="85345941"/>
<dbReference type="SMART" id="SM00382">
    <property type="entry name" value="AAA"/>
    <property type="match status" value="2"/>
</dbReference>
<dbReference type="InterPro" id="IPR027417">
    <property type="entry name" value="P-loop_NTPase"/>
</dbReference>
<dbReference type="PROSITE" id="PS00211">
    <property type="entry name" value="ABC_TRANSPORTER_1"/>
    <property type="match status" value="1"/>
</dbReference>
<comment type="similarity">
    <text evidence="2">Belongs to the ABC transporter superfamily. ABCC family. Conjugate transporter (TC 3.A.1.208) subfamily.</text>
</comment>
<evidence type="ECO:0000313" key="16">
    <source>
        <dbReference type="Proteomes" id="UP001240678"/>
    </source>
</evidence>
<dbReference type="CDD" id="cd18580">
    <property type="entry name" value="ABC_6TM_ABCC_D2"/>
    <property type="match status" value="1"/>
</dbReference>
<dbReference type="SUPFAM" id="SSF90123">
    <property type="entry name" value="ABC transporter transmembrane region"/>
    <property type="match status" value="2"/>
</dbReference>
<evidence type="ECO:0000256" key="8">
    <source>
        <dbReference type="ARBA" id="ARBA00022989"/>
    </source>
</evidence>
<dbReference type="InterPro" id="IPR011527">
    <property type="entry name" value="ABC1_TM_dom"/>
</dbReference>
<evidence type="ECO:0000259" key="14">
    <source>
        <dbReference type="PROSITE" id="PS50929"/>
    </source>
</evidence>
<evidence type="ECO:0000256" key="5">
    <source>
        <dbReference type="ARBA" id="ARBA00022692"/>
    </source>
</evidence>
<keyword evidence="3" id="KW-0813">Transport</keyword>
<dbReference type="Gene3D" id="3.40.50.300">
    <property type="entry name" value="P-loop containing nucleotide triphosphate hydrolases"/>
    <property type="match status" value="2"/>
</dbReference>
<feature type="transmembrane region" description="Helical" evidence="12">
    <location>
        <begin position="406"/>
        <end position="425"/>
    </location>
</feature>
<evidence type="ECO:0000256" key="3">
    <source>
        <dbReference type="ARBA" id="ARBA00022448"/>
    </source>
</evidence>
<evidence type="ECO:0000256" key="10">
    <source>
        <dbReference type="ARBA" id="ARBA00023180"/>
    </source>
</evidence>
<dbReference type="Pfam" id="PF00005">
    <property type="entry name" value="ABC_tran"/>
    <property type="match status" value="2"/>
</dbReference>
<feature type="region of interest" description="Disordered" evidence="11">
    <location>
        <begin position="836"/>
        <end position="860"/>
    </location>
</feature>
<evidence type="ECO:0000256" key="7">
    <source>
        <dbReference type="ARBA" id="ARBA00022840"/>
    </source>
</evidence>
<dbReference type="PROSITE" id="PS50893">
    <property type="entry name" value="ABC_TRANSPORTER_2"/>
    <property type="match status" value="2"/>
</dbReference>
<dbReference type="GO" id="GO:0016887">
    <property type="term" value="F:ATP hydrolysis activity"/>
    <property type="evidence" value="ECO:0007669"/>
    <property type="project" value="InterPro"/>
</dbReference>
<evidence type="ECO:0000259" key="13">
    <source>
        <dbReference type="PROSITE" id="PS50893"/>
    </source>
</evidence>
<comment type="caution">
    <text evidence="15">The sequence shown here is derived from an EMBL/GenBank/DDBJ whole genome shotgun (WGS) entry which is preliminary data.</text>
</comment>
<dbReference type="InterPro" id="IPR050173">
    <property type="entry name" value="ABC_transporter_C-like"/>
</dbReference>
<feature type="transmembrane region" description="Helical" evidence="12">
    <location>
        <begin position="378"/>
        <end position="400"/>
    </location>
</feature>
<feature type="transmembrane region" description="Helical" evidence="12">
    <location>
        <begin position="934"/>
        <end position="956"/>
    </location>
</feature>
<dbReference type="CDD" id="cd18579">
    <property type="entry name" value="ABC_6TM_ABCC_D1"/>
    <property type="match status" value="1"/>
</dbReference>
<accession>A0AAI9YJX0</accession>
<comment type="subcellular location">
    <subcellularLocation>
        <location evidence="1">Cell membrane</location>
        <topology evidence="1">Multi-pass membrane protein</topology>
    </subcellularLocation>
</comment>
<feature type="transmembrane region" description="Helical" evidence="12">
    <location>
        <begin position="311"/>
        <end position="331"/>
    </location>
</feature>
<reference evidence="15 16" key="1">
    <citation type="submission" date="2016-10" db="EMBL/GenBank/DDBJ databases">
        <title>The genome sequence of Colletotrichum fioriniae PJ7.</title>
        <authorList>
            <person name="Baroncelli R."/>
        </authorList>
    </citation>
    <scope>NUCLEOTIDE SEQUENCE [LARGE SCALE GENOMIC DNA]</scope>
    <source>
        <strain evidence="15 16">IMI 309622</strain>
    </source>
</reference>
<dbReference type="Proteomes" id="UP001240678">
    <property type="component" value="Unassembled WGS sequence"/>
</dbReference>
<dbReference type="EMBL" id="MOOE01000020">
    <property type="protein sequence ID" value="KAK1513308.1"/>
    <property type="molecule type" value="Genomic_DNA"/>
</dbReference>
<dbReference type="SUPFAM" id="SSF52540">
    <property type="entry name" value="P-loop containing nucleoside triphosphate hydrolases"/>
    <property type="match status" value="2"/>
</dbReference>
<evidence type="ECO:0000256" key="9">
    <source>
        <dbReference type="ARBA" id="ARBA00023136"/>
    </source>
</evidence>
<dbReference type="Pfam" id="PF17645">
    <property type="entry name" value="Amdase"/>
    <property type="match status" value="1"/>
</dbReference>
<dbReference type="InterPro" id="IPR053714">
    <property type="entry name" value="Iso_Racemase_Enz_sf"/>
</dbReference>
<gene>
    <name evidence="15" type="ORF">CCOS01_14250</name>
</gene>
<evidence type="ECO:0000256" key="4">
    <source>
        <dbReference type="ARBA" id="ARBA00022475"/>
    </source>
</evidence>
<keyword evidence="10" id="KW-0325">Glycoprotein</keyword>
<dbReference type="InterPro" id="IPR017871">
    <property type="entry name" value="ABC_transporter-like_CS"/>
</dbReference>
<dbReference type="InterPro" id="IPR044726">
    <property type="entry name" value="ABCC_6TM_D2"/>
</dbReference>
<evidence type="ECO:0000256" key="1">
    <source>
        <dbReference type="ARBA" id="ARBA00004651"/>
    </source>
</evidence>
<dbReference type="RefSeq" id="XP_060306879.1">
    <property type="nucleotide sequence ID" value="XM_060462394.1"/>
</dbReference>
<keyword evidence="6" id="KW-0547">Nucleotide-binding</keyword>
<dbReference type="GO" id="GO:0140359">
    <property type="term" value="F:ABC-type transporter activity"/>
    <property type="evidence" value="ECO:0007669"/>
    <property type="project" value="InterPro"/>
</dbReference>
<dbReference type="Pfam" id="PF00664">
    <property type="entry name" value="ABC_membrane"/>
    <property type="match status" value="1"/>
</dbReference>
<dbReference type="InterPro" id="IPR003593">
    <property type="entry name" value="AAA+_ATPase"/>
</dbReference>
<feature type="transmembrane region" description="Helical" evidence="12">
    <location>
        <begin position="888"/>
        <end position="914"/>
    </location>
</feature>
<keyword evidence="7" id="KW-0067">ATP-binding</keyword>
<dbReference type="InterPro" id="IPR056227">
    <property type="entry name" value="TMD0_ABC"/>
</dbReference>
<dbReference type="PANTHER" id="PTHR24223">
    <property type="entry name" value="ATP-BINDING CASSETTE SUB-FAMILY C"/>
    <property type="match status" value="1"/>
</dbReference>
<dbReference type="InterPro" id="IPR003439">
    <property type="entry name" value="ABC_transporter-like_ATP-bd"/>
</dbReference>
<feature type="transmembrane region" description="Helical" evidence="12">
    <location>
        <begin position="35"/>
        <end position="54"/>
    </location>
</feature>
<keyword evidence="5 12" id="KW-0812">Transmembrane</keyword>
<feature type="domain" description="ABC transporter" evidence="13">
    <location>
        <begin position="1212"/>
        <end position="1454"/>
    </location>
</feature>
<feature type="transmembrane region" description="Helical" evidence="12">
    <location>
        <begin position="270"/>
        <end position="291"/>
    </location>
</feature>
<feature type="transmembrane region" description="Helical" evidence="12">
    <location>
        <begin position="163"/>
        <end position="181"/>
    </location>
</feature>
<dbReference type="FunFam" id="1.20.1560.10:FF:000055">
    <property type="entry name" value="ABC multidrug transporter (Eurofung)"/>
    <property type="match status" value="1"/>
</dbReference>
<evidence type="ECO:0000256" key="2">
    <source>
        <dbReference type="ARBA" id="ARBA00009726"/>
    </source>
</evidence>
<evidence type="ECO:0000256" key="12">
    <source>
        <dbReference type="SAM" id="Phobius"/>
    </source>
</evidence>
<dbReference type="PROSITE" id="PS50929">
    <property type="entry name" value="ABC_TM1F"/>
    <property type="match status" value="2"/>
</dbReference>
<feature type="transmembrane region" description="Helical" evidence="12">
    <location>
        <begin position="495"/>
        <end position="518"/>
    </location>
</feature>
<dbReference type="InterPro" id="IPR036640">
    <property type="entry name" value="ABC1_TM_sf"/>
</dbReference>
<keyword evidence="8 12" id="KW-1133">Transmembrane helix</keyword>
<feature type="domain" description="ABC transporter" evidence="13">
    <location>
        <begin position="613"/>
        <end position="837"/>
    </location>
</feature>
<dbReference type="PANTHER" id="PTHR24223:SF404">
    <property type="entry name" value="ABC MULTIDRUG TRANSPORTER (EUROFUNG)-RELATED"/>
    <property type="match status" value="1"/>
</dbReference>
<dbReference type="Gene3D" id="3.40.50.12500">
    <property type="match status" value="1"/>
</dbReference>
<feature type="transmembrane region" description="Helical" evidence="12">
    <location>
        <begin position="1143"/>
        <end position="1162"/>
    </location>
</feature>
<dbReference type="Pfam" id="PF24357">
    <property type="entry name" value="TMD0_ABC"/>
    <property type="match status" value="1"/>
</dbReference>
<proteinExistence type="inferred from homology"/>
<feature type="transmembrane region" description="Helical" evidence="12">
    <location>
        <begin position="133"/>
        <end position="157"/>
    </location>
</feature>
<sequence length="1662" mass="183987">MATNTSCPLGSDDQFGPRIDYNCRHFDFTLLFEDAIFHILPSAVFLLLIPFRIFSIARTPVKVATYRLALCKLALLSILTVLHLNFVIINIRSLAPRATASLAAGILNFIAVFAATFHSFLEDQRSTRPSDLLILYFSASAILSLPRLRTLWLISIAGASRGLWTAIIILTILVVPLESIGKKRFLRTEYRALTKEEETGFWGRSFFTWLMPFFRLGYSRVIHIRDMPEVDKDLAGDRAGASLEAAWSKRKGQKYHPLIRSGFYAYRGTLFAGVITRLFLTAFTFCQPFLITATVKFMQTPKTPQSERYGQALVGAYVLTYLGLAVSRAAFSRHQFRFTTMLRAGLMSMIFRQTVSLKADDLKDSAAVTLMGTDIERIVLTFNNFHQIWAAVLEVGIAIFLLQRQIASASVVPVVISIVCAFGVIPVSKTIGRAQTAWIERLQKRVAVTASMLGDMKSIKMLGLSGVLSTTITELRRVELRTSEKFRKLVLSQILVSNLPVEFAPFATFVIYSIIAVITKDQTLTTTNAFTALSLIGLLTEPLLLFCQFVPNIVQGVACFKRIEIFCLKAHEGSLGEHLTLPARSSVTTLNRTSIELADHLTQKSSEGIIASFCNAKISWSPDSDIVFKDLSLTIKRGITMVVGPVGCGKSCLMESILGETSHSAGTRERMAHGIAYCAQTPWMMNDTVRRNITGGLHHDPKWFDQVLWLCSLTDDVKNMPGGELYNIGSNGVGLSGGQRQRVALARAVYSRHRVVVLDDVFSGLDSKSVSQISSRLFSKDGHFRRNEISIILATHTSALIRHADELIVLADGEVLSQGPYEQVVASSPELITKSRLEDDNNLQRGEESEQAEEAVKPTQIQRTLDAEEDRLRQNGSWSVYKYYFERAGWVVVGSFVFATFTEAFCSGFTNIWFQWWVEANEKRPNDNLGMYLGVYALLFAMACIGLSVECWLLFIRIISATAMSLHGDLLHTSLRAPLSFFQSNDTGSITNRFSQDLNLVDVTLPSNAINFASNACACIVKLIILCVMGKYLATSVPLLVGVLFFVQRYYLRTSRQVRLLDIEAKAPIYTHFLETLKGVATIRAYQWEENFEEQATKLLNTSQKPHYMLACIQQWLALVLDLIVGALALIIVSMATSITDKFSPGAIGVSMVLVLGFNNSLATTIKNWTALETSIGAVARIREFAQTTPSEERELGSSGVPPERWPMQGRIAFESVTARYTKDGDATLKNLSLSISSGQKIAVCGPSGSGKTSFVLSLLQMIEVTEGKISIDGIDLEGLERAGVRSRINVIPQEPFFIPGSVRFNLDPHSRESSETIKTALDKVGLLGKIAMAGGLDSELDADGFSVGEKQLLALTRALVERSQILILDEATSSVDQDTEDKMQRIIEEEFLEQTNSQLLSSNEIQSTREQIQVFIETPLDMARKIRLGIITPSSTTSLEPLTQAIISGLPDVTVHFSRFRVLKISLDDDGLDQFQTDNLISAAQLLADAEVDMIGWSGTSSGWLGFEADKNLCADITAATGIPATTSVLALNKALQKFDVKDLGLVTPYTDDVQEAIIRNYSRVGVSCQKERHLDLTMNSSFGRVDETTLDGLVSAVAAQRPEAMAIFCTNLRAAQRVAFWEDRHDILILDTVITVIWDMLQESKVDMKPLGDWGKLFSK</sequence>
<dbReference type="InterPro" id="IPR026286">
    <property type="entry name" value="MaiA/AMDase"/>
</dbReference>
<dbReference type="FunFam" id="1.20.1560.10:FF:000066">
    <property type="entry name" value="ABC multidrug transporter (Eurofung)"/>
    <property type="match status" value="1"/>
</dbReference>
<evidence type="ECO:0000313" key="15">
    <source>
        <dbReference type="EMBL" id="KAK1513308.1"/>
    </source>
</evidence>
<feature type="domain" description="ABC transmembrane type-1" evidence="14">
    <location>
        <begin position="271"/>
        <end position="555"/>
    </location>
</feature>
<keyword evidence="16" id="KW-1185">Reference proteome</keyword>
<feature type="transmembrane region" description="Helical" evidence="12">
    <location>
        <begin position="66"/>
        <end position="88"/>
    </location>
</feature>
<feature type="domain" description="ABC transmembrane type-1" evidence="14">
    <location>
        <begin position="897"/>
        <end position="1174"/>
    </location>
</feature>
<name>A0AAI9YJX0_9PEZI</name>
<feature type="transmembrane region" description="Helical" evidence="12">
    <location>
        <begin position="100"/>
        <end position="121"/>
    </location>
</feature>
<protein>
    <submittedName>
        <fullName evidence="15">ABC transporter</fullName>
    </submittedName>
</protein>